<dbReference type="NCBIfam" id="TIGR00174">
    <property type="entry name" value="miaA"/>
    <property type="match status" value="1"/>
</dbReference>
<comment type="caution">
    <text evidence="14">The sequence shown here is derived from an EMBL/GenBank/DDBJ whole genome shotgun (WGS) entry which is preliminary data.</text>
</comment>
<reference evidence="14" key="1">
    <citation type="submission" date="2020-04" db="EMBL/GenBank/DDBJ databases">
        <authorList>
            <person name="Sombolestani A."/>
        </authorList>
    </citation>
    <scope>NUCLEOTIDE SEQUENCE</scope>
    <source>
        <strain evidence="14">R71697</strain>
    </source>
</reference>
<evidence type="ECO:0000256" key="12">
    <source>
        <dbReference type="RuleBase" id="RU003784"/>
    </source>
</evidence>
<dbReference type="SUPFAM" id="SSF52540">
    <property type="entry name" value="P-loop containing nucleoside triphosphate hydrolases"/>
    <property type="match status" value="2"/>
</dbReference>
<proteinExistence type="inferred from homology"/>
<evidence type="ECO:0000256" key="13">
    <source>
        <dbReference type="RuleBase" id="RU003785"/>
    </source>
</evidence>
<dbReference type="Pfam" id="PF01715">
    <property type="entry name" value="IPPT"/>
    <property type="match status" value="1"/>
</dbReference>
<organism evidence="14 15">
    <name type="scientific">Gluconobacter japonicus</name>
    <dbReference type="NCBI Taxonomy" id="376620"/>
    <lineage>
        <taxon>Bacteria</taxon>
        <taxon>Pseudomonadati</taxon>
        <taxon>Pseudomonadota</taxon>
        <taxon>Alphaproteobacteria</taxon>
        <taxon>Acetobacterales</taxon>
        <taxon>Acetobacteraceae</taxon>
        <taxon>Gluconobacter</taxon>
    </lineage>
</organism>
<evidence type="ECO:0000313" key="15">
    <source>
        <dbReference type="Proteomes" id="UP000661006"/>
    </source>
</evidence>
<gene>
    <name evidence="10 14" type="primary">miaA</name>
    <name evidence="14" type="ORF">HKD32_03775</name>
</gene>
<keyword evidence="7 10" id="KW-0067">ATP-binding</keyword>
<dbReference type="EMBL" id="JABCQN010000002">
    <property type="protein sequence ID" value="MBF0869979.1"/>
    <property type="molecule type" value="Genomic_DNA"/>
</dbReference>
<evidence type="ECO:0000256" key="1">
    <source>
        <dbReference type="ARBA" id="ARBA00001946"/>
    </source>
</evidence>
<feature type="binding site" evidence="10">
    <location>
        <begin position="12"/>
        <end position="19"/>
    </location>
    <ligand>
        <name>ATP</name>
        <dbReference type="ChEBI" id="CHEBI:30616"/>
    </ligand>
</feature>
<evidence type="ECO:0000256" key="11">
    <source>
        <dbReference type="RuleBase" id="RU003783"/>
    </source>
</evidence>
<dbReference type="AlphaFoldDB" id="A0A9Q2FIZ7"/>
<dbReference type="EC" id="2.5.1.75" evidence="10"/>
<dbReference type="GeneID" id="81473801"/>
<keyword evidence="5 10" id="KW-0819">tRNA processing</keyword>
<feature type="region of interest" description="Interaction with substrate tRNA" evidence="10">
    <location>
        <begin position="161"/>
        <end position="165"/>
    </location>
</feature>
<feature type="site" description="Interaction with substrate tRNA" evidence="10">
    <location>
        <position position="125"/>
    </location>
</feature>
<name>A0A9Q2FIZ7_GLUJA</name>
<reference evidence="14" key="2">
    <citation type="submission" date="2020-11" db="EMBL/GenBank/DDBJ databases">
        <title>Description of novel Gluconobacter species.</title>
        <authorList>
            <person name="Cleenwerck I."/>
            <person name="Cnockaert M."/>
            <person name="Borremans W."/>
            <person name="Wieme A.D."/>
            <person name="De Vuyst L."/>
            <person name="Vandamme P."/>
        </authorList>
    </citation>
    <scope>NUCLEOTIDE SEQUENCE</scope>
    <source>
        <strain evidence="14">R71697</strain>
    </source>
</reference>
<evidence type="ECO:0000256" key="9">
    <source>
        <dbReference type="ARBA" id="ARBA00049563"/>
    </source>
</evidence>
<evidence type="ECO:0000256" key="10">
    <source>
        <dbReference type="HAMAP-Rule" id="MF_00185"/>
    </source>
</evidence>
<protein>
    <recommendedName>
        <fullName evidence="10">tRNA dimethylallyltransferase</fullName>
        <ecNumber evidence="10">2.5.1.75</ecNumber>
    </recommendedName>
    <alternativeName>
        <fullName evidence="10">Dimethylallyl diphosphate:tRNA dimethylallyltransferase</fullName>
        <shortName evidence="10">DMAPP:tRNA dimethylallyltransferase</shortName>
        <shortName evidence="10">DMATase</shortName>
    </alternativeName>
    <alternativeName>
        <fullName evidence="10">Isopentenyl-diphosphate:tRNA isopentenyltransferase</fullName>
        <shortName evidence="10">IPP transferase</shortName>
        <shortName evidence="10">IPPT</shortName>
        <shortName evidence="10">IPTase</shortName>
    </alternativeName>
</protein>
<evidence type="ECO:0000313" key="14">
    <source>
        <dbReference type="EMBL" id="MBF0869979.1"/>
    </source>
</evidence>
<comment type="function">
    <text evidence="2 10 12">Catalyzes the transfer of a dimethylallyl group onto the adenine at position 37 in tRNAs that read codons beginning with uridine, leading to the formation of N6-(dimethylallyl)adenosine (i(6)A).</text>
</comment>
<dbReference type="PANTHER" id="PTHR11088:SF60">
    <property type="entry name" value="TRNA DIMETHYLALLYLTRANSFERASE"/>
    <property type="match status" value="1"/>
</dbReference>
<dbReference type="Gene3D" id="3.40.50.300">
    <property type="entry name" value="P-loop containing nucleotide triphosphate hydrolases"/>
    <property type="match status" value="1"/>
</dbReference>
<keyword evidence="4 10" id="KW-0808">Transferase</keyword>
<dbReference type="Gene3D" id="1.10.20.140">
    <property type="match status" value="1"/>
</dbReference>
<comment type="catalytic activity">
    <reaction evidence="9 10 11">
        <text>adenosine(37) in tRNA + dimethylallyl diphosphate = N(6)-dimethylallyladenosine(37) in tRNA + diphosphate</text>
        <dbReference type="Rhea" id="RHEA:26482"/>
        <dbReference type="Rhea" id="RHEA-COMP:10162"/>
        <dbReference type="Rhea" id="RHEA-COMP:10375"/>
        <dbReference type="ChEBI" id="CHEBI:33019"/>
        <dbReference type="ChEBI" id="CHEBI:57623"/>
        <dbReference type="ChEBI" id="CHEBI:74411"/>
        <dbReference type="ChEBI" id="CHEBI:74415"/>
        <dbReference type="EC" id="2.5.1.75"/>
    </reaction>
</comment>
<comment type="cofactor">
    <cofactor evidence="1 10">
        <name>Mg(2+)</name>
        <dbReference type="ChEBI" id="CHEBI:18420"/>
    </cofactor>
</comment>
<feature type="region of interest" description="Interaction with substrate tRNA" evidence="10">
    <location>
        <begin position="37"/>
        <end position="40"/>
    </location>
</feature>
<keyword evidence="6 10" id="KW-0547">Nucleotide-binding</keyword>
<evidence type="ECO:0000256" key="5">
    <source>
        <dbReference type="ARBA" id="ARBA00022694"/>
    </source>
</evidence>
<feature type="binding site" evidence="10">
    <location>
        <begin position="14"/>
        <end position="19"/>
    </location>
    <ligand>
        <name>substrate</name>
    </ligand>
</feature>
<evidence type="ECO:0000256" key="3">
    <source>
        <dbReference type="ARBA" id="ARBA00005842"/>
    </source>
</evidence>
<feature type="site" description="Interaction with substrate tRNA" evidence="10">
    <location>
        <position position="103"/>
    </location>
</feature>
<dbReference type="RefSeq" id="WP_061929135.1">
    <property type="nucleotide sequence ID" value="NZ_JABCQN010000002.1"/>
</dbReference>
<dbReference type="GO" id="GO:0005524">
    <property type="term" value="F:ATP binding"/>
    <property type="evidence" value="ECO:0007669"/>
    <property type="project" value="UniProtKB-UniRule"/>
</dbReference>
<dbReference type="GO" id="GO:0006400">
    <property type="term" value="P:tRNA modification"/>
    <property type="evidence" value="ECO:0007669"/>
    <property type="project" value="TreeGrafter"/>
</dbReference>
<dbReference type="PANTHER" id="PTHR11088">
    <property type="entry name" value="TRNA DIMETHYLALLYLTRANSFERASE"/>
    <property type="match status" value="1"/>
</dbReference>
<comment type="caution">
    <text evidence="10">Lacks conserved residue(s) required for the propagation of feature annotation.</text>
</comment>
<keyword evidence="8 10" id="KW-0460">Magnesium</keyword>
<evidence type="ECO:0000256" key="4">
    <source>
        <dbReference type="ARBA" id="ARBA00022679"/>
    </source>
</evidence>
<dbReference type="GO" id="GO:0052381">
    <property type="term" value="F:tRNA dimethylallyltransferase activity"/>
    <property type="evidence" value="ECO:0007669"/>
    <property type="project" value="UniProtKB-UniRule"/>
</dbReference>
<dbReference type="Proteomes" id="UP000661006">
    <property type="component" value="Unassembled WGS sequence"/>
</dbReference>
<evidence type="ECO:0000256" key="6">
    <source>
        <dbReference type="ARBA" id="ARBA00022741"/>
    </source>
</evidence>
<dbReference type="InterPro" id="IPR018022">
    <property type="entry name" value="IPT"/>
</dbReference>
<dbReference type="HAMAP" id="MF_00185">
    <property type="entry name" value="IPP_trans"/>
    <property type="match status" value="1"/>
</dbReference>
<evidence type="ECO:0000256" key="8">
    <source>
        <dbReference type="ARBA" id="ARBA00022842"/>
    </source>
</evidence>
<sequence length="335" mass="36766">MNAPKTALIVAGPTCSGKSALALDLARTFRGTVINADSMQVYRDLHILTARPDAADEAAVPHRLYGVLDAATPGSVAWWRVRALEEMEAAWAEERLPILCGGTGMYLRALTDGLVEVPDPGDEARQEARALAEDIGPAALHARLAEVDPETAETLRPNDTQRISRAWEVWRGTGHGLVWWRTQPGLPPAPCRFVSVLLDPPRDVLRQSLNVRFEQMLEAGALEEVRRLIARGLDSVLPAMRAHGVPELAAVLQGDMTLEAAQQAAVLAIGRYTRRQATWFRHHALGVEADSMISFQRYACFAQESKTEYEKIEHFISGRVDGPPQSVLNPAPHTP</sequence>
<comment type="similarity">
    <text evidence="3 10 13">Belongs to the IPP transferase family.</text>
</comment>
<dbReference type="InterPro" id="IPR027417">
    <property type="entry name" value="P-loop_NTPase"/>
</dbReference>
<dbReference type="InterPro" id="IPR039657">
    <property type="entry name" value="Dimethylallyltransferase"/>
</dbReference>
<evidence type="ECO:0000256" key="2">
    <source>
        <dbReference type="ARBA" id="ARBA00003213"/>
    </source>
</evidence>
<comment type="subunit">
    <text evidence="10">Monomer.</text>
</comment>
<accession>A0A9Q2FIZ7</accession>
<evidence type="ECO:0000256" key="7">
    <source>
        <dbReference type="ARBA" id="ARBA00022840"/>
    </source>
</evidence>